<name>A0A078LNN9_9PSED</name>
<dbReference type="AlphaFoldDB" id="A0A078LNN9"/>
<dbReference type="HOGENOM" id="CLU_042378_2_0_6"/>
<dbReference type="STRING" id="1499686.BN1079_01424"/>
<dbReference type="OrthoDB" id="6759120at2"/>
<dbReference type="InterPro" id="IPR005318">
    <property type="entry name" value="OM_porin_bac"/>
</dbReference>
<keyword evidence="6" id="KW-1185">Reference proteome</keyword>
<dbReference type="InterPro" id="IPR023614">
    <property type="entry name" value="Porin_dom_sf"/>
</dbReference>
<dbReference type="Gene3D" id="2.40.160.10">
    <property type="entry name" value="Porin"/>
    <property type="match status" value="1"/>
</dbReference>
<proteinExistence type="inferred from homology"/>
<sequence length="448" mass="49064">MSRSALYYCALAAAVAGASTNATASSAQSQSSGFIEDSSLKLLVRNYYFNRDYRNGTSNVNRAAGTTNGYRGEWAQGFMSYYSSGFTQGIVGFGIDAHAFLGVKLDSGTGKTNTGLLPTDKDGEPHDDYSVAGLAAKARVSNTVLKYGDMELTSPIFMTDQGAIRLFNSTVRGWNIVSRELDNFTFEASRVTSGRSAAQNDHTSTIHSQYGSRPATDSLNIYGVNYAAGGFKTSLYGMKAEDLWQQYLGMAQYVHQLDATRSLRTSFVLYDTHESGAERGGKIDNTTWSLMLGYKTGAHTFSVAHQSVEGDSPFDYLGFSDGLTTLPQLANNVQIHDFNAPNEKSWQLRYDVDMAAFGVPGLTLMARYIRGTGGDGSHIEADSMYFGRYPAGAKHWEHNLEARYVVQSGAAKDLSFRVRHAVHRGNGNEAREDMNELRVMVDYPINIL</sequence>
<keyword evidence="2" id="KW-0813">Transport</keyword>
<dbReference type="RefSeq" id="WP_037023242.1">
    <property type="nucleotide sequence ID" value="NZ_CCSF01000001.1"/>
</dbReference>
<comment type="similarity">
    <text evidence="1">Belongs to the outer membrane porin (Opr) (TC 1.B.25) family.</text>
</comment>
<organism evidence="5 6">
    <name type="scientific">Pseudomonas saudiphocaensis</name>
    <dbReference type="NCBI Taxonomy" id="1499686"/>
    <lineage>
        <taxon>Bacteria</taxon>
        <taxon>Pseudomonadati</taxon>
        <taxon>Pseudomonadota</taxon>
        <taxon>Gammaproteobacteria</taxon>
        <taxon>Pseudomonadales</taxon>
        <taxon>Pseudomonadaceae</taxon>
        <taxon>Pseudomonas</taxon>
    </lineage>
</organism>
<dbReference type="PANTHER" id="PTHR34596">
    <property type="entry name" value="CHITOPORIN"/>
    <property type="match status" value="1"/>
</dbReference>
<evidence type="ECO:0000256" key="4">
    <source>
        <dbReference type="SAM" id="SignalP"/>
    </source>
</evidence>
<dbReference type="Proteomes" id="UP000053902">
    <property type="component" value="Unassembled WGS sequence"/>
</dbReference>
<evidence type="ECO:0000256" key="2">
    <source>
        <dbReference type="ARBA" id="ARBA00022448"/>
    </source>
</evidence>
<dbReference type="GO" id="GO:0015288">
    <property type="term" value="F:porin activity"/>
    <property type="evidence" value="ECO:0007669"/>
    <property type="project" value="TreeGrafter"/>
</dbReference>
<protein>
    <submittedName>
        <fullName evidence="5">Porin</fullName>
    </submittedName>
</protein>
<evidence type="ECO:0000256" key="3">
    <source>
        <dbReference type="ARBA" id="ARBA00022729"/>
    </source>
</evidence>
<dbReference type="GO" id="GO:0016020">
    <property type="term" value="C:membrane"/>
    <property type="evidence" value="ECO:0007669"/>
    <property type="project" value="InterPro"/>
</dbReference>
<dbReference type="EMBL" id="CCSF01000001">
    <property type="protein sequence ID" value="CDZ94113.1"/>
    <property type="molecule type" value="Genomic_DNA"/>
</dbReference>
<gene>
    <name evidence="5" type="primary">oprD</name>
    <name evidence="5" type="ORF">BN1079_01424</name>
</gene>
<keyword evidence="3 4" id="KW-0732">Signal</keyword>
<evidence type="ECO:0000256" key="1">
    <source>
        <dbReference type="ARBA" id="ARBA00009075"/>
    </source>
</evidence>
<dbReference type="PANTHER" id="PTHR34596:SF2">
    <property type="entry name" value="CHITOPORIN"/>
    <property type="match status" value="1"/>
</dbReference>
<feature type="signal peptide" evidence="4">
    <location>
        <begin position="1"/>
        <end position="24"/>
    </location>
</feature>
<evidence type="ECO:0000313" key="5">
    <source>
        <dbReference type="EMBL" id="CDZ94113.1"/>
    </source>
</evidence>
<evidence type="ECO:0000313" key="6">
    <source>
        <dbReference type="Proteomes" id="UP000053902"/>
    </source>
</evidence>
<feature type="chain" id="PRO_5001741431" evidence="4">
    <location>
        <begin position="25"/>
        <end position="448"/>
    </location>
</feature>
<reference evidence="5 6" key="1">
    <citation type="submission" date="2014-07" db="EMBL/GenBank/DDBJ databases">
        <authorList>
            <person name="Urmite Genomes Urmite Genomes"/>
        </authorList>
    </citation>
    <scope>NUCLEOTIDE SEQUENCE [LARGE SCALE GENOMIC DNA]</scope>
    <source>
        <strain evidence="5 6">20_BN</strain>
    </source>
</reference>
<dbReference type="Pfam" id="PF03573">
    <property type="entry name" value="OprD"/>
    <property type="match status" value="1"/>
</dbReference>
<accession>A0A078LNN9</accession>